<proteinExistence type="inferred from homology"/>
<dbReference type="InterPro" id="IPR027417">
    <property type="entry name" value="P-loop_NTPase"/>
</dbReference>
<dbReference type="GO" id="GO:0016887">
    <property type="term" value="F:ATP hydrolysis activity"/>
    <property type="evidence" value="ECO:0007669"/>
    <property type="project" value="InterPro"/>
</dbReference>
<dbReference type="Pfam" id="PF00005">
    <property type="entry name" value="ABC_tran"/>
    <property type="match status" value="1"/>
</dbReference>
<protein>
    <submittedName>
        <fullName evidence="6">ABC-2 type transport system ATP-binding protein</fullName>
    </submittedName>
</protein>
<evidence type="ECO:0000256" key="1">
    <source>
        <dbReference type="ARBA" id="ARBA00005417"/>
    </source>
</evidence>
<evidence type="ECO:0000259" key="5">
    <source>
        <dbReference type="PROSITE" id="PS50893"/>
    </source>
</evidence>
<evidence type="ECO:0000256" key="3">
    <source>
        <dbReference type="ARBA" id="ARBA00022741"/>
    </source>
</evidence>
<reference evidence="7" key="1">
    <citation type="submission" date="2016-10" db="EMBL/GenBank/DDBJ databases">
        <authorList>
            <person name="Varghese N."/>
            <person name="Submissions S."/>
        </authorList>
    </citation>
    <scope>NUCLEOTIDE SEQUENCE [LARGE SCALE GENOMIC DNA]</scope>
    <source>
        <strain evidence="7">XBD2006</strain>
    </source>
</reference>
<dbReference type="RefSeq" id="WP_074463211.1">
    <property type="nucleotide sequence ID" value="NZ_FMUR01000019.1"/>
</dbReference>
<dbReference type="GO" id="GO:0005524">
    <property type="term" value="F:ATP binding"/>
    <property type="evidence" value="ECO:0007669"/>
    <property type="project" value="UniProtKB-KW"/>
</dbReference>
<dbReference type="Gene3D" id="3.40.50.300">
    <property type="entry name" value="P-loop containing nucleotide triphosphate hydrolases"/>
    <property type="match status" value="1"/>
</dbReference>
<dbReference type="PANTHER" id="PTHR42711">
    <property type="entry name" value="ABC TRANSPORTER ATP-BINDING PROTEIN"/>
    <property type="match status" value="1"/>
</dbReference>
<dbReference type="InterPro" id="IPR003593">
    <property type="entry name" value="AAA+_ATPase"/>
</dbReference>
<dbReference type="PANTHER" id="PTHR42711:SF5">
    <property type="entry name" value="ABC TRANSPORTER ATP-BINDING PROTEIN NATA"/>
    <property type="match status" value="1"/>
</dbReference>
<dbReference type="SMART" id="SM00382">
    <property type="entry name" value="AAA"/>
    <property type="match status" value="1"/>
</dbReference>
<organism evidence="6 7">
    <name type="scientific">Butyrivibrio hungatei</name>
    <dbReference type="NCBI Taxonomy" id="185008"/>
    <lineage>
        <taxon>Bacteria</taxon>
        <taxon>Bacillati</taxon>
        <taxon>Bacillota</taxon>
        <taxon>Clostridia</taxon>
        <taxon>Lachnospirales</taxon>
        <taxon>Lachnospiraceae</taxon>
        <taxon>Butyrivibrio</taxon>
    </lineage>
</organism>
<dbReference type="InterPro" id="IPR050763">
    <property type="entry name" value="ABC_transporter_ATP-binding"/>
</dbReference>
<name>A0A1G5GAK5_9FIRM</name>
<keyword evidence="2" id="KW-0813">Transport</keyword>
<comment type="similarity">
    <text evidence="1">Belongs to the ABC transporter superfamily.</text>
</comment>
<dbReference type="PROSITE" id="PS50893">
    <property type="entry name" value="ABC_TRANSPORTER_2"/>
    <property type="match status" value="1"/>
</dbReference>
<feature type="domain" description="ABC transporter" evidence="5">
    <location>
        <begin position="13"/>
        <end position="247"/>
    </location>
</feature>
<keyword evidence="3" id="KW-0547">Nucleotide-binding</keyword>
<dbReference type="OrthoDB" id="9804819at2"/>
<dbReference type="PROSITE" id="PS00211">
    <property type="entry name" value="ABC_TRANSPORTER_1"/>
    <property type="match status" value="1"/>
</dbReference>
<evidence type="ECO:0000256" key="4">
    <source>
        <dbReference type="ARBA" id="ARBA00022840"/>
    </source>
</evidence>
<keyword evidence="4 6" id="KW-0067">ATP-binding</keyword>
<dbReference type="Proteomes" id="UP000183047">
    <property type="component" value="Unassembled WGS sequence"/>
</dbReference>
<accession>A0A1G5GAK5</accession>
<dbReference type="SUPFAM" id="SSF52540">
    <property type="entry name" value="P-loop containing nucleoside triphosphate hydrolases"/>
    <property type="match status" value="1"/>
</dbReference>
<keyword evidence="7" id="KW-1185">Reference proteome</keyword>
<evidence type="ECO:0000256" key="2">
    <source>
        <dbReference type="ARBA" id="ARBA00022448"/>
    </source>
</evidence>
<gene>
    <name evidence="6" type="ORF">SAMN02910451_02801</name>
</gene>
<evidence type="ECO:0000313" key="6">
    <source>
        <dbReference type="EMBL" id="SCY48582.1"/>
    </source>
</evidence>
<dbReference type="AlphaFoldDB" id="A0A1G5GAK5"/>
<dbReference type="InterPro" id="IPR003439">
    <property type="entry name" value="ABC_transporter-like_ATP-bd"/>
</dbReference>
<dbReference type="EMBL" id="FMUR01000019">
    <property type="protein sequence ID" value="SCY48582.1"/>
    <property type="molecule type" value="Genomic_DNA"/>
</dbReference>
<evidence type="ECO:0000313" key="7">
    <source>
        <dbReference type="Proteomes" id="UP000183047"/>
    </source>
</evidence>
<sequence>MIEVNSLKKIYEVKRREKFFFIKKEKIEAVKNISLRMEKGGIVGLLGINGAGKTTTIKMLTTLIEPTEGTYTFDGIDAIAHPDIVKRQINMIAGGERMIYWKLTAYENLWYYGQLYGIENNLLKKRIEELVKLVGLEGKADLPVETFSKGMKQRLQIARGMINDPKYIFLDEPTIGLDAIVTQELHKEIRRLAKEKEKGILLTSHYLSEVEELCDYIYLVNAGELVFEGTKKDLTDYVFSGNRYIFSVKGMDEAIVIKLRDYLRGIDFESEVEHLGGNAVISSKAELSSNIAAFAVDEGLVINELHKVEPSLEQAVIKLSQNIENKGIDIA</sequence>
<dbReference type="InterPro" id="IPR017871">
    <property type="entry name" value="ABC_transporter-like_CS"/>
</dbReference>